<evidence type="ECO:0000313" key="2">
    <source>
        <dbReference type="EMBL" id="QHT04941.1"/>
    </source>
</evidence>
<sequence>MASTVLTKFKAKRSNASPNPHPIKTKSVIGLKVASVPVEKEVKVECQADKGPFFVIYKGDIYKDFRLFYSYIKKNPSKFHIFNTSPHKDWEYSRDFSQHGIIDINNTANPKGLNFYTFCYYYPVHPLTGVKDHNAIFMGYNAYSNHKLKKHFNKILIKRDNVVKAELCLFIYIMKYLCDKRINIPVIIYYNFELCINYIKDPPKTADKNTRKYLDKIAKFMKKLPNVEFRSKL</sequence>
<reference evidence="2" key="1">
    <citation type="journal article" date="2020" name="Nature">
        <title>Giant virus diversity and host interactions through global metagenomics.</title>
        <authorList>
            <person name="Schulz F."/>
            <person name="Roux S."/>
            <person name="Paez-Espino D."/>
            <person name="Jungbluth S."/>
            <person name="Walsh D.A."/>
            <person name="Denef V.J."/>
            <person name="McMahon K.D."/>
            <person name="Konstantinidis K.T."/>
            <person name="Eloe-Fadrosh E.A."/>
            <person name="Kyrpides N.C."/>
            <person name="Woyke T."/>
        </authorList>
    </citation>
    <scope>NUCLEOTIDE SEQUENCE</scope>
    <source>
        <strain evidence="2">GVMAG-M-3300021343-4</strain>
    </source>
</reference>
<dbReference type="EMBL" id="MN739446">
    <property type="protein sequence ID" value="QHT04941.1"/>
    <property type="molecule type" value="Genomic_DNA"/>
</dbReference>
<accession>A0A6C0CKF5</accession>
<proteinExistence type="predicted"/>
<organism evidence="2">
    <name type="scientific">viral metagenome</name>
    <dbReference type="NCBI Taxonomy" id="1070528"/>
    <lineage>
        <taxon>unclassified sequences</taxon>
        <taxon>metagenomes</taxon>
        <taxon>organismal metagenomes</taxon>
    </lineage>
</organism>
<evidence type="ECO:0000256" key="1">
    <source>
        <dbReference type="SAM" id="MobiDB-lite"/>
    </source>
</evidence>
<dbReference type="AlphaFoldDB" id="A0A6C0CKF5"/>
<name>A0A6C0CKF5_9ZZZZ</name>
<protein>
    <submittedName>
        <fullName evidence="2">Uncharacterized protein</fullName>
    </submittedName>
</protein>
<feature type="region of interest" description="Disordered" evidence="1">
    <location>
        <begin position="1"/>
        <end position="21"/>
    </location>
</feature>